<name>A0AA36GVS4_CYLNA</name>
<evidence type="ECO:0000256" key="1">
    <source>
        <dbReference type="SAM" id="MobiDB-lite"/>
    </source>
</evidence>
<dbReference type="EMBL" id="CATQJL010000223">
    <property type="protein sequence ID" value="CAJ0599222.1"/>
    <property type="molecule type" value="Genomic_DNA"/>
</dbReference>
<keyword evidence="3" id="KW-1185">Reference proteome</keyword>
<feature type="compositionally biased region" description="Basic residues" evidence="1">
    <location>
        <begin position="1"/>
        <end position="12"/>
    </location>
</feature>
<accession>A0AA36GVS4</accession>
<sequence length="386" mass="42910">MEPMRRNRHRRRSDWTATEEGSSSSHPRRPRLSPEPSTSFEPAASLPSFAEGAADEETEPSQVVDEEMAEPNHAAGSETVELGQGAVGNVVELVGLERVYEVLEPVGLVHGDTAQLQEIPERTTLNQNGWRDAPGVEVTEAGSLPHHYTHTLPSDALEAVRACLLREVGTTDFASSLYAIVARGASLSQVSLQENLLLAKIKELEGQVNSLKQMCKRNGAATHETSGTIFAYESLKGHHVIKYGSPFKEAVLNDILRAYAPTNRVKHKTCLVITEFLRTVFKQICAPDPSDIWNYAHRTSNISREQDLIDLPESLIITLTDFVLDALDLGWRDLQGHRLNALRSSRDSWWLSLGETDDERDKKFNSLLEKKSYWSTQTGLCISEAL</sequence>
<dbReference type="Proteomes" id="UP001176961">
    <property type="component" value="Unassembled WGS sequence"/>
</dbReference>
<proteinExistence type="predicted"/>
<reference evidence="2" key="1">
    <citation type="submission" date="2023-07" db="EMBL/GenBank/DDBJ databases">
        <authorList>
            <consortium name="CYATHOMIX"/>
        </authorList>
    </citation>
    <scope>NUCLEOTIDE SEQUENCE</scope>
    <source>
        <strain evidence="2">N/A</strain>
    </source>
</reference>
<comment type="caution">
    <text evidence="2">The sequence shown here is derived from an EMBL/GenBank/DDBJ whole genome shotgun (WGS) entry which is preliminary data.</text>
</comment>
<evidence type="ECO:0000313" key="2">
    <source>
        <dbReference type="EMBL" id="CAJ0599222.1"/>
    </source>
</evidence>
<dbReference type="AlphaFoldDB" id="A0AA36GVS4"/>
<feature type="region of interest" description="Disordered" evidence="1">
    <location>
        <begin position="1"/>
        <end position="81"/>
    </location>
</feature>
<gene>
    <name evidence="2" type="ORF">CYNAS_LOCUS11205</name>
</gene>
<feature type="compositionally biased region" description="Acidic residues" evidence="1">
    <location>
        <begin position="53"/>
        <end position="69"/>
    </location>
</feature>
<organism evidence="2 3">
    <name type="scientific">Cylicocyclus nassatus</name>
    <name type="common">Nematode worm</name>
    <dbReference type="NCBI Taxonomy" id="53992"/>
    <lineage>
        <taxon>Eukaryota</taxon>
        <taxon>Metazoa</taxon>
        <taxon>Ecdysozoa</taxon>
        <taxon>Nematoda</taxon>
        <taxon>Chromadorea</taxon>
        <taxon>Rhabditida</taxon>
        <taxon>Rhabditina</taxon>
        <taxon>Rhabditomorpha</taxon>
        <taxon>Strongyloidea</taxon>
        <taxon>Strongylidae</taxon>
        <taxon>Cylicocyclus</taxon>
    </lineage>
</organism>
<evidence type="ECO:0000313" key="3">
    <source>
        <dbReference type="Proteomes" id="UP001176961"/>
    </source>
</evidence>
<protein>
    <submittedName>
        <fullName evidence="2">Uncharacterized protein</fullName>
    </submittedName>
</protein>